<protein>
    <submittedName>
        <fullName evidence="1">Uncharacterized protein</fullName>
    </submittedName>
</protein>
<name>A0ACB7ZHZ6_9ERIC</name>
<accession>A0ACB7ZHZ6</accession>
<organism evidence="1 2">
    <name type="scientific">Vaccinium darrowii</name>
    <dbReference type="NCBI Taxonomy" id="229202"/>
    <lineage>
        <taxon>Eukaryota</taxon>
        <taxon>Viridiplantae</taxon>
        <taxon>Streptophyta</taxon>
        <taxon>Embryophyta</taxon>
        <taxon>Tracheophyta</taxon>
        <taxon>Spermatophyta</taxon>
        <taxon>Magnoliopsida</taxon>
        <taxon>eudicotyledons</taxon>
        <taxon>Gunneridae</taxon>
        <taxon>Pentapetalae</taxon>
        <taxon>asterids</taxon>
        <taxon>Ericales</taxon>
        <taxon>Ericaceae</taxon>
        <taxon>Vaccinioideae</taxon>
        <taxon>Vaccinieae</taxon>
        <taxon>Vaccinium</taxon>
    </lineage>
</organism>
<evidence type="ECO:0000313" key="1">
    <source>
        <dbReference type="EMBL" id="KAH7865444.1"/>
    </source>
</evidence>
<proteinExistence type="predicted"/>
<comment type="caution">
    <text evidence="1">The sequence shown here is derived from an EMBL/GenBank/DDBJ whole genome shotgun (WGS) entry which is preliminary data.</text>
</comment>
<keyword evidence="2" id="KW-1185">Reference proteome</keyword>
<evidence type="ECO:0000313" key="2">
    <source>
        <dbReference type="Proteomes" id="UP000828048"/>
    </source>
</evidence>
<reference evidence="1 2" key="1">
    <citation type="journal article" date="2021" name="Hortic Res">
        <title>High-quality reference genome and annotation aids understanding of berry development for evergreen blueberry (Vaccinium darrowii).</title>
        <authorList>
            <person name="Yu J."/>
            <person name="Hulse-Kemp A.M."/>
            <person name="Babiker E."/>
            <person name="Staton M."/>
        </authorList>
    </citation>
    <scope>NUCLEOTIDE SEQUENCE [LARGE SCALE GENOMIC DNA]</scope>
    <source>
        <strain evidence="2">cv. NJ 8807/NJ 8810</strain>
        <tissue evidence="1">Young leaf</tissue>
    </source>
</reference>
<sequence length="352" mass="39095">MGKYKCSLESPVHIDAFRVAYNIPKYVEFHLLGSKENLLGSPSSAVFPVVSIVEGGVPFPFDPLLLCFLHRLRLAPTQISVNTFRIVNSVAELARRESPPLRIEEILYCYKIVGLGDGSLYYLRARKGFKMIGGLPPKDRCPDDWLLKSLESMNMHLYTPYNINAPPRQRCKRSALTSFLYESEDAARNSSTHLPWSSPQASSNRSDFPTLTQYSSLCESSTMPRIEPDLDLILVVALGAPNTPTMPTPPLAPPVSTVVGDGALVSPASSKGDPLQARHELHKKKRARKESQEVEEVMGIETQHKSSHVHEWHPPLTYKGKPITTNMSLHETSRIAADLSSCLLLPKDIEAL</sequence>
<gene>
    <name evidence="1" type="ORF">Vadar_006796</name>
</gene>
<dbReference type="Proteomes" id="UP000828048">
    <property type="component" value="Chromosome 9"/>
</dbReference>
<dbReference type="EMBL" id="CM037159">
    <property type="protein sequence ID" value="KAH7865444.1"/>
    <property type="molecule type" value="Genomic_DNA"/>
</dbReference>